<evidence type="ECO:0000313" key="5">
    <source>
        <dbReference type="EMBL" id="BAO45348.1"/>
    </source>
</evidence>
<keyword evidence="6" id="KW-1185">Reference proteome</keyword>
<dbReference type="PANTHER" id="PTHR30469:SF15">
    <property type="entry name" value="HLYD FAMILY OF SECRETION PROTEINS"/>
    <property type="match status" value="1"/>
</dbReference>
<feature type="coiled-coil region" evidence="2">
    <location>
        <begin position="111"/>
        <end position="162"/>
    </location>
</feature>
<evidence type="ECO:0000256" key="2">
    <source>
        <dbReference type="SAM" id="Coils"/>
    </source>
</evidence>
<proteinExistence type="inferred from homology"/>
<sequence>MKNPAKPLGLFGASLILIALLLTSCDIGPSATDKPASIRKPPSVLVEAVRVQKKPVSRTWQRFGTLVHRHILRVYNQEEGRITRIPWYEGDHVKKGEILLTLDDRLLQAELKKARATRSMAVRKLARLERLRKTNAASEEALTAAQTDLELAQAEEEILETRLSYTVVRAPFDGVVTQRLAEPGDVKSRNSHLLTLADPASLLLRVQASAQLIADIAPGSPASIFMDLPYIPTLQGRVQRIYPTLDSVTRQGEVEIRLLELPHQIHAGQYARVELTGQVKQRLLIPFTALRRDRQGEYVYVIKGNHAFRREVHSGGRFGERIEILHGLKGTENIVNRGFMNLKNDTAITVSRQI</sequence>
<evidence type="ECO:0000313" key="6">
    <source>
        <dbReference type="Proteomes" id="UP000031631"/>
    </source>
</evidence>
<dbReference type="Gene3D" id="2.40.30.170">
    <property type="match status" value="1"/>
</dbReference>
<comment type="similarity">
    <text evidence="1">Belongs to the membrane fusion protein (MFP) (TC 8.A.1) family.</text>
</comment>
<name>A0A7U6GKN8_9GAMM</name>
<dbReference type="InterPro" id="IPR058647">
    <property type="entry name" value="BSH_CzcB-like"/>
</dbReference>
<feature type="domain" description="CzcB-like barrel-sandwich hybrid" evidence="4">
    <location>
        <begin position="73"/>
        <end position="198"/>
    </location>
</feature>
<dbReference type="Gene3D" id="2.40.420.20">
    <property type="match status" value="1"/>
</dbReference>
<evidence type="ECO:0000256" key="1">
    <source>
        <dbReference type="ARBA" id="ARBA00009477"/>
    </source>
</evidence>
<dbReference type="Gene3D" id="1.10.287.470">
    <property type="entry name" value="Helix hairpin bin"/>
    <property type="match status" value="1"/>
</dbReference>
<dbReference type="Pfam" id="PF25954">
    <property type="entry name" value="Beta-barrel_RND_2"/>
    <property type="match status" value="1"/>
</dbReference>
<evidence type="ECO:0000259" key="3">
    <source>
        <dbReference type="Pfam" id="PF25954"/>
    </source>
</evidence>
<reference evidence="5 6" key="1">
    <citation type="journal article" date="2014" name="PLoS ONE">
        <title>Physiological and genomic features of a novel sulfur-oxidizing gammaproteobacterium belonging to a previously uncultivated symbiotic lineage isolated from a hydrothermal vent.</title>
        <authorList>
            <person name="Nunoura T."/>
            <person name="Takaki Y."/>
            <person name="Kazama H."/>
            <person name="Kakuta J."/>
            <person name="Shimamura S."/>
            <person name="Makita H."/>
            <person name="Hirai M."/>
            <person name="Miyazaki M."/>
            <person name="Takai K."/>
        </authorList>
    </citation>
    <scope>NUCLEOTIDE SEQUENCE [LARGE SCALE GENOMIC DNA]</scope>
    <source>
        <strain evidence="5 6">Hiromi1</strain>
    </source>
</reference>
<feature type="domain" description="CusB-like beta-barrel" evidence="3">
    <location>
        <begin position="210"/>
        <end position="278"/>
    </location>
</feature>
<dbReference type="Pfam" id="PF25973">
    <property type="entry name" value="BSH_CzcB"/>
    <property type="match status" value="1"/>
</dbReference>
<dbReference type="GO" id="GO:0015562">
    <property type="term" value="F:efflux transmembrane transporter activity"/>
    <property type="evidence" value="ECO:0007669"/>
    <property type="project" value="TreeGrafter"/>
</dbReference>
<dbReference type="AlphaFoldDB" id="A0A7U6GKN8"/>
<dbReference type="Proteomes" id="UP000031631">
    <property type="component" value="Chromosome"/>
</dbReference>
<dbReference type="GO" id="GO:1990281">
    <property type="term" value="C:efflux pump complex"/>
    <property type="evidence" value="ECO:0007669"/>
    <property type="project" value="TreeGrafter"/>
</dbReference>
<organism evidence="5 6">
    <name type="scientific">Thiolapillus brandeum</name>
    <dbReference type="NCBI Taxonomy" id="1076588"/>
    <lineage>
        <taxon>Bacteria</taxon>
        <taxon>Pseudomonadati</taxon>
        <taxon>Pseudomonadota</taxon>
        <taxon>Gammaproteobacteria</taxon>
        <taxon>Chromatiales</taxon>
        <taxon>Sedimenticolaceae</taxon>
        <taxon>Thiolapillus</taxon>
    </lineage>
</organism>
<dbReference type="InterPro" id="IPR006143">
    <property type="entry name" value="RND_pump_MFP"/>
</dbReference>
<keyword evidence="2" id="KW-0175">Coiled coil</keyword>
<gene>
    <name evidence="5" type="ORF">TBH_C2439</name>
</gene>
<dbReference type="Gene3D" id="2.40.50.100">
    <property type="match status" value="1"/>
</dbReference>
<accession>A0A7U6GKN8</accession>
<dbReference type="PANTHER" id="PTHR30469">
    <property type="entry name" value="MULTIDRUG RESISTANCE PROTEIN MDTA"/>
    <property type="match status" value="1"/>
</dbReference>
<dbReference type="KEGG" id="tbn:TBH_C2439"/>
<evidence type="ECO:0008006" key="7">
    <source>
        <dbReference type="Google" id="ProtNLM"/>
    </source>
</evidence>
<dbReference type="EMBL" id="AP012273">
    <property type="protein sequence ID" value="BAO45348.1"/>
    <property type="molecule type" value="Genomic_DNA"/>
</dbReference>
<dbReference type="SUPFAM" id="SSF111369">
    <property type="entry name" value="HlyD-like secretion proteins"/>
    <property type="match status" value="1"/>
</dbReference>
<dbReference type="NCBIfam" id="TIGR01730">
    <property type="entry name" value="RND_mfp"/>
    <property type="match status" value="1"/>
</dbReference>
<evidence type="ECO:0000259" key="4">
    <source>
        <dbReference type="Pfam" id="PF25973"/>
    </source>
</evidence>
<dbReference type="InterPro" id="IPR058792">
    <property type="entry name" value="Beta-barrel_RND_2"/>
</dbReference>
<protein>
    <recommendedName>
        <fullName evidence="7">Efflux RND transporter periplasmic adaptor subunit</fullName>
    </recommendedName>
</protein>
<dbReference type="PROSITE" id="PS51257">
    <property type="entry name" value="PROKAR_LIPOPROTEIN"/>
    <property type="match status" value="1"/>
</dbReference>